<reference evidence="3" key="2">
    <citation type="journal article" date="2017" name="Nat. Plants">
        <title>The Aegilops tauschii genome reveals multiple impacts of transposons.</title>
        <authorList>
            <person name="Zhao G."/>
            <person name="Zou C."/>
            <person name="Li K."/>
            <person name="Wang K."/>
            <person name="Li T."/>
            <person name="Gao L."/>
            <person name="Zhang X."/>
            <person name="Wang H."/>
            <person name="Yang Z."/>
            <person name="Liu X."/>
            <person name="Jiang W."/>
            <person name="Mao L."/>
            <person name="Kong X."/>
            <person name="Jiao Y."/>
            <person name="Jia J."/>
        </authorList>
    </citation>
    <scope>NUCLEOTIDE SEQUENCE [LARGE SCALE GENOMIC DNA]</scope>
    <source>
        <strain evidence="3">cv. AL8/78</strain>
    </source>
</reference>
<dbReference type="EnsemblPlants" id="AET1Gv20166200.2">
    <property type="protein sequence ID" value="AET1Gv20166200.2"/>
    <property type="gene ID" value="AET1Gv20166200"/>
</dbReference>
<dbReference type="Proteomes" id="UP000015105">
    <property type="component" value="Chromosome 1D"/>
</dbReference>
<keyword evidence="3" id="KW-1185">Reference proteome</keyword>
<dbReference type="AlphaFoldDB" id="A0A452XUB1"/>
<feature type="region of interest" description="Disordered" evidence="1">
    <location>
        <begin position="59"/>
        <end position="92"/>
    </location>
</feature>
<accession>A0A452XUB1</accession>
<evidence type="ECO:0000256" key="1">
    <source>
        <dbReference type="SAM" id="MobiDB-lite"/>
    </source>
</evidence>
<reference evidence="3" key="1">
    <citation type="journal article" date="2014" name="Science">
        <title>Ancient hybridizations among the ancestral genomes of bread wheat.</title>
        <authorList>
            <consortium name="International Wheat Genome Sequencing Consortium,"/>
            <person name="Marcussen T."/>
            <person name="Sandve S.R."/>
            <person name="Heier L."/>
            <person name="Spannagl M."/>
            <person name="Pfeifer M."/>
            <person name="Jakobsen K.S."/>
            <person name="Wulff B.B."/>
            <person name="Steuernagel B."/>
            <person name="Mayer K.F."/>
            <person name="Olsen O.A."/>
        </authorList>
    </citation>
    <scope>NUCLEOTIDE SEQUENCE [LARGE SCALE GENOMIC DNA]</scope>
    <source>
        <strain evidence="3">cv. AL8/78</strain>
    </source>
</reference>
<proteinExistence type="predicted"/>
<protein>
    <submittedName>
        <fullName evidence="2">Uncharacterized protein</fullName>
    </submittedName>
</protein>
<evidence type="ECO:0000313" key="2">
    <source>
        <dbReference type="EnsemblPlants" id="AET1Gv20166200.2"/>
    </source>
</evidence>
<sequence>PKTCVGQTGLVKSPYPNNPFKAMWSCVAFANPKEEEDLTLNPGHSIHFLKLNLSIETGRRSRRRRGGGGPVERDSDAAEVTERGGGAWTTKSSRRLASRELAASASGAAWLPHLGRRNLMPRLHSTRPMSHIRLRRRLSSSSTTTSSPSPSWCPHAAFAAATERVRAGTLSPEHAHHLFDKLLRQATPVPERSLNGFLAALARAPDSSACKDGPALVLAIFNRVSREEAGLRVATPTICTYGILMDCCCHARLSSYGVSSS</sequence>
<reference evidence="2" key="5">
    <citation type="journal article" date="2021" name="G3 (Bethesda)">
        <title>Aegilops tauschii genome assembly Aet v5.0 features greater sequence contiguity and improved annotation.</title>
        <authorList>
            <person name="Wang L."/>
            <person name="Zhu T."/>
            <person name="Rodriguez J.C."/>
            <person name="Deal K.R."/>
            <person name="Dubcovsky J."/>
            <person name="McGuire P.E."/>
            <person name="Lux T."/>
            <person name="Spannagl M."/>
            <person name="Mayer K.F.X."/>
            <person name="Baldrich P."/>
            <person name="Meyers B.C."/>
            <person name="Huo N."/>
            <person name="Gu Y.Q."/>
            <person name="Zhou H."/>
            <person name="Devos K.M."/>
            <person name="Bennetzen J.L."/>
            <person name="Unver T."/>
            <person name="Budak H."/>
            <person name="Gulick P.J."/>
            <person name="Galiba G."/>
            <person name="Kalapos B."/>
            <person name="Nelson D.R."/>
            <person name="Li P."/>
            <person name="You F.M."/>
            <person name="Luo M.C."/>
            <person name="Dvorak J."/>
        </authorList>
    </citation>
    <scope>NUCLEOTIDE SEQUENCE [LARGE SCALE GENOMIC DNA]</scope>
    <source>
        <strain evidence="2">cv. AL8/78</strain>
    </source>
</reference>
<reference evidence="2" key="3">
    <citation type="journal article" date="2017" name="Nature">
        <title>Genome sequence of the progenitor of the wheat D genome Aegilops tauschii.</title>
        <authorList>
            <person name="Luo M.C."/>
            <person name="Gu Y.Q."/>
            <person name="Puiu D."/>
            <person name="Wang H."/>
            <person name="Twardziok S.O."/>
            <person name="Deal K.R."/>
            <person name="Huo N."/>
            <person name="Zhu T."/>
            <person name="Wang L."/>
            <person name="Wang Y."/>
            <person name="McGuire P.E."/>
            <person name="Liu S."/>
            <person name="Long H."/>
            <person name="Ramasamy R.K."/>
            <person name="Rodriguez J.C."/>
            <person name="Van S.L."/>
            <person name="Yuan L."/>
            <person name="Wang Z."/>
            <person name="Xia Z."/>
            <person name="Xiao L."/>
            <person name="Anderson O.D."/>
            <person name="Ouyang S."/>
            <person name="Liang Y."/>
            <person name="Zimin A.V."/>
            <person name="Pertea G."/>
            <person name="Qi P."/>
            <person name="Bennetzen J.L."/>
            <person name="Dai X."/>
            <person name="Dawson M.W."/>
            <person name="Muller H.G."/>
            <person name="Kugler K."/>
            <person name="Rivarola-Duarte L."/>
            <person name="Spannagl M."/>
            <person name="Mayer K.F.X."/>
            <person name="Lu F.H."/>
            <person name="Bevan M.W."/>
            <person name="Leroy P."/>
            <person name="Li P."/>
            <person name="You F.M."/>
            <person name="Sun Q."/>
            <person name="Liu Z."/>
            <person name="Lyons E."/>
            <person name="Wicker T."/>
            <person name="Salzberg S.L."/>
            <person name="Devos K.M."/>
            <person name="Dvorak J."/>
        </authorList>
    </citation>
    <scope>NUCLEOTIDE SEQUENCE [LARGE SCALE GENOMIC DNA]</scope>
    <source>
        <strain evidence="2">cv. AL8/78</strain>
    </source>
</reference>
<name>A0A452XUB1_AEGTS</name>
<feature type="compositionally biased region" description="Basic and acidic residues" evidence="1">
    <location>
        <begin position="71"/>
        <end position="82"/>
    </location>
</feature>
<evidence type="ECO:0000313" key="3">
    <source>
        <dbReference type="Proteomes" id="UP000015105"/>
    </source>
</evidence>
<dbReference type="Gramene" id="AET1Gv20166200.2">
    <property type="protein sequence ID" value="AET1Gv20166200.2"/>
    <property type="gene ID" value="AET1Gv20166200"/>
</dbReference>
<reference evidence="2" key="4">
    <citation type="submission" date="2019-03" db="UniProtKB">
        <authorList>
            <consortium name="EnsemblPlants"/>
        </authorList>
    </citation>
    <scope>IDENTIFICATION</scope>
</reference>
<organism evidence="2 3">
    <name type="scientific">Aegilops tauschii subsp. strangulata</name>
    <name type="common">Goatgrass</name>
    <dbReference type="NCBI Taxonomy" id="200361"/>
    <lineage>
        <taxon>Eukaryota</taxon>
        <taxon>Viridiplantae</taxon>
        <taxon>Streptophyta</taxon>
        <taxon>Embryophyta</taxon>
        <taxon>Tracheophyta</taxon>
        <taxon>Spermatophyta</taxon>
        <taxon>Magnoliopsida</taxon>
        <taxon>Liliopsida</taxon>
        <taxon>Poales</taxon>
        <taxon>Poaceae</taxon>
        <taxon>BOP clade</taxon>
        <taxon>Pooideae</taxon>
        <taxon>Triticodae</taxon>
        <taxon>Triticeae</taxon>
        <taxon>Triticinae</taxon>
        <taxon>Aegilops</taxon>
    </lineage>
</organism>